<dbReference type="EMBL" id="JBHOMY010000003">
    <property type="protein sequence ID" value="MFC1455388.1"/>
    <property type="molecule type" value="Genomic_DNA"/>
</dbReference>
<accession>A0ABV6Y296</accession>
<evidence type="ECO:0000313" key="2">
    <source>
        <dbReference type="Proteomes" id="UP001593940"/>
    </source>
</evidence>
<dbReference type="Proteomes" id="UP001593940">
    <property type="component" value="Unassembled WGS sequence"/>
</dbReference>
<keyword evidence="2" id="KW-1185">Reference proteome</keyword>
<gene>
    <name evidence="1" type="ORF">ACETIH_01230</name>
</gene>
<name>A0ABV6Y296_9HYPH</name>
<reference evidence="1 2" key="1">
    <citation type="submission" date="2024-09" db="EMBL/GenBank/DDBJ databases">
        <title>Nodulacao em especies de Leguminosae Basais da Amazonia e Caracterizacao dos Rizobios e Bacterias Associadas aos Nodulos.</title>
        <authorList>
            <person name="Jambeiro I.C.A."/>
            <person name="Lopes I.S."/>
            <person name="Aguiar E.R.G.R."/>
            <person name="Santos A.F.J."/>
            <person name="Dos Santos J.M.F."/>
            <person name="Gross E."/>
        </authorList>
    </citation>
    <scope>NUCLEOTIDE SEQUENCE [LARGE SCALE GENOMIC DNA]</scope>
    <source>
        <strain evidence="1 2">BRUESC1165</strain>
    </source>
</reference>
<organism evidence="1 2">
    <name type="scientific">Microvirga arabica</name>
    <dbReference type="NCBI Taxonomy" id="1128671"/>
    <lineage>
        <taxon>Bacteria</taxon>
        <taxon>Pseudomonadati</taxon>
        <taxon>Pseudomonadota</taxon>
        <taxon>Alphaproteobacteria</taxon>
        <taxon>Hyphomicrobiales</taxon>
        <taxon>Methylobacteriaceae</taxon>
        <taxon>Microvirga</taxon>
    </lineage>
</organism>
<dbReference type="RefSeq" id="WP_377028643.1">
    <property type="nucleotide sequence ID" value="NZ_JBHOMY010000003.1"/>
</dbReference>
<dbReference type="Gene3D" id="3.40.50.300">
    <property type="entry name" value="P-loop containing nucleotide triphosphate hydrolases"/>
    <property type="match status" value="1"/>
</dbReference>
<proteinExistence type="predicted"/>
<evidence type="ECO:0000313" key="1">
    <source>
        <dbReference type="EMBL" id="MFC1455388.1"/>
    </source>
</evidence>
<comment type="caution">
    <text evidence="1">The sequence shown here is derived from an EMBL/GenBank/DDBJ whole genome shotgun (WGS) entry which is preliminary data.</text>
</comment>
<protein>
    <submittedName>
        <fullName evidence="1">AAA family ATPase</fullName>
    </submittedName>
</protein>
<dbReference type="InterPro" id="IPR027417">
    <property type="entry name" value="P-loop_NTPase"/>
</dbReference>
<dbReference type="SUPFAM" id="SSF52540">
    <property type="entry name" value="P-loop containing nucleoside triphosphate hydrolases"/>
    <property type="match status" value="1"/>
</dbReference>
<dbReference type="Pfam" id="PF13481">
    <property type="entry name" value="AAA_25"/>
    <property type="match status" value="1"/>
</dbReference>
<sequence length="333" mass="37162">MLNPDPSLYTVEHLQPGLANPSQTRSARDAPDGSIHLTTISLSEFVRLDLPKREYILSPILPARSLAMLYAGRGIGKTRVGMGLAYAVASGGDFLRWRAPKQRRVLYMDGEMPAELMQERALALMMASTCHPSDQSYFQLLAMDRQEPGTSLNLARPEHQAAIEVKLDGVELLVLDNLSTLVNGGRENDAESWDTVQSWLLQLRRRGVSVLLVHHAGRGGEARGTSKREDVLDTVINLKRPDDYDPEEGARFEVHLTKARGIAGDDALPFEAKLQVIDGRDLWTCTTLRDREMDEVERLSREGMVVRDIGQELNISKSKVSRLQTKLRAEGRL</sequence>